<reference evidence="2" key="1">
    <citation type="journal article" date="2022" name="bioRxiv">
        <title>Sequencing and chromosome-scale assembly of the giantPleurodeles waltlgenome.</title>
        <authorList>
            <person name="Brown T."/>
            <person name="Elewa A."/>
            <person name="Iarovenko S."/>
            <person name="Subramanian E."/>
            <person name="Araus A.J."/>
            <person name="Petzold A."/>
            <person name="Susuki M."/>
            <person name="Suzuki K.-i.T."/>
            <person name="Hayashi T."/>
            <person name="Toyoda A."/>
            <person name="Oliveira C."/>
            <person name="Osipova E."/>
            <person name="Leigh N.D."/>
            <person name="Simon A."/>
            <person name="Yun M.H."/>
        </authorList>
    </citation>
    <scope>NUCLEOTIDE SEQUENCE</scope>
    <source>
        <strain evidence="2">20211129_DDA</strain>
        <tissue evidence="2">Liver</tissue>
    </source>
</reference>
<organism evidence="2 3">
    <name type="scientific">Pleurodeles waltl</name>
    <name type="common">Iberian ribbed newt</name>
    <dbReference type="NCBI Taxonomy" id="8319"/>
    <lineage>
        <taxon>Eukaryota</taxon>
        <taxon>Metazoa</taxon>
        <taxon>Chordata</taxon>
        <taxon>Craniata</taxon>
        <taxon>Vertebrata</taxon>
        <taxon>Euteleostomi</taxon>
        <taxon>Amphibia</taxon>
        <taxon>Batrachia</taxon>
        <taxon>Caudata</taxon>
        <taxon>Salamandroidea</taxon>
        <taxon>Salamandridae</taxon>
        <taxon>Pleurodelinae</taxon>
        <taxon>Pleurodeles</taxon>
    </lineage>
</organism>
<evidence type="ECO:0000313" key="3">
    <source>
        <dbReference type="Proteomes" id="UP001066276"/>
    </source>
</evidence>
<name>A0AAV7W6A1_PLEWA</name>
<feature type="compositionally biased region" description="Basic and acidic residues" evidence="1">
    <location>
        <begin position="35"/>
        <end position="45"/>
    </location>
</feature>
<dbReference type="AlphaFoldDB" id="A0AAV7W6A1"/>
<protein>
    <submittedName>
        <fullName evidence="2">Uncharacterized protein</fullName>
    </submittedName>
</protein>
<proteinExistence type="predicted"/>
<feature type="compositionally biased region" description="Low complexity" evidence="1">
    <location>
        <begin position="69"/>
        <end position="89"/>
    </location>
</feature>
<dbReference type="Proteomes" id="UP001066276">
    <property type="component" value="Chromosome 1_2"/>
</dbReference>
<comment type="caution">
    <text evidence="2">The sequence shown here is derived from an EMBL/GenBank/DDBJ whole genome shotgun (WGS) entry which is preliminary data.</text>
</comment>
<gene>
    <name evidence="2" type="ORF">NDU88_003672</name>
</gene>
<accession>A0AAV7W6A1</accession>
<dbReference type="EMBL" id="JANPWB010000002">
    <property type="protein sequence ID" value="KAJ1208286.1"/>
    <property type="molecule type" value="Genomic_DNA"/>
</dbReference>
<keyword evidence="3" id="KW-1185">Reference proteome</keyword>
<sequence>MVVNRRGLLVVARRGKEVVTRNVSLFKKFNGPERSSVDAEVHASDDDLTSVQNSGGCDEDNTESQVDVPPAFSSGEASSPASLPLASSGWADNTRYHLRQNPAPSMRLCDNFVDV</sequence>
<feature type="region of interest" description="Disordered" evidence="1">
    <location>
        <begin position="35"/>
        <end position="91"/>
    </location>
</feature>
<evidence type="ECO:0000256" key="1">
    <source>
        <dbReference type="SAM" id="MobiDB-lite"/>
    </source>
</evidence>
<evidence type="ECO:0000313" key="2">
    <source>
        <dbReference type="EMBL" id="KAJ1208286.1"/>
    </source>
</evidence>